<dbReference type="GO" id="GO:0005829">
    <property type="term" value="C:cytosol"/>
    <property type="evidence" value="ECO:0007669"/>
    <property type="project" value="TreeGrafter"/>
</dbReference>
<organism evidence="4">
    <name type="scientific">Tuwongella immobilis</name>
    <dbReference type="NCBI Taxonomy" id="692036"/>
    <lineage>
        <taxon>Bacteria</taxon>
        <taxon>Pseudomonadati</taxon>
        <taxon>Planctomycetota</taxon>
        <taxon>Planctomycetia</taxon>
        <taxon>Gemmatales</taxon>
        <taxon>Gemmataceae</taxon>
        <taxon>Tuwongella</taxon>
    </lineage>
</organism>
<dbReference type="PANTHER" id="PTHR12215:SF10">
    <property type="entry name" value="L-AMINOADIPATE-SEMIALDEHYDE DEHYDROGENASE-PHOSPHOPANTETHEINYL TRANSFERASE"/>
    <property type="match status" value="1"/>
</dbReference>
<dbReference type="GO" id="GO:0019878">
    <property type="term" value="P:lysine biosynthetic process via aminoadipic acid"/>
    <property type="evidence" value="ECO:0007669"/>
    <property type="project" value="TreeGrafter"/>
</dbReference>
<dbReference type="Gene3D" id="3.90.470.20">
    <property type="entry name" value="4'-phosphopantetheinyl transferase domain"/>
    <property type="match status" value="2"/>
</dbReference>
<name>A0A6C2YPD2_9BACT</name>
<dbReference type="InParanoid" id="A0A6C2YPD2"/>
<evidence type="ECO:0000256" key="1">
    <source>
        <dbReference type="ARBA" id="ARBA00010990"/>
    </source>
</evidence>
<keyword evidence="2 4" id="KW-0808">Transferase</keyword>
<reference evidence="4" key="1">
    <citation type="submission" date="2019-04" db="EMBL/GenBank/DDBJ databases">
        <authorList>
            <consortium name="Science for Life Laboratories"/>
        </authorList>
    </citation>
    <scope>NUCLEOTIDE SEQUENCE</scope>
    <source>
        <strain evidence="4">MBLW1</strain>
    </source>
</reference>
<feature type="domain" description="4'-phosphopantetheinyl transferase" evidence="3">
    <location>
        <begin position="141"/>
        <end position="209"/>
    </location>
</feature>
<dbReference type="InterPro" id="IPR050559">
    <property type="entry name" value="P-Pant_transferase_sf"/>
</dbReference>
<dbReference type="EMBL" id="LR593887">
    <property type="protein sequence ID" value="VTS03739.1"/>
    <property type="molecule type" value="Genomic_DNA"/>
</dbReference>
<dbReference type="Proteomes" id="UP000464378">
    <property type="component" value="Chromosome"/>
</dbReference>
<keyword evidence="5" id="KW-1185">Reference proteome</keyword>
<dbReference type="GO" id="GO:0000287">
    <property type="term" value="F:magnesium ion binding"/>
    <property type="evidence" value="ECO:0007669"/>
    <property type="project" value="InterPro"/>
</dbReference>
<accession>A0A6C2YPD2</accession>
<dbReference type="InterPro" id="IPR037143">
    <property type="entry name" value="4-PPantetheinyl_Trfase_dom_sf"/>
</dbReference>
<protein>
    <recommendedName>
        <fullName evidence="3">4'-phosphopantetheinyl transferase domain-containing protein</fullName>
    </recommendedName>
</protein>
<dbReference type="RefSeq" id="WP_162658308.1">
    <property type="nucleotide sequence ID" value="NZ_LR593887.1"/>
</dbReference>
<dbReference type="EMBL" id="LR586016">
    <property type="protein sequence ID" value="VIP03217.1"/>
    <property type="molecule type" value="Genomic_DNA"/>
</dbReference>
<evidence type="ECO:0000259" key="3">
    <source>
        <dbReference type="Pfam" id="PF01648"/>
    </source>
</evidence>
<evidence type="ECO:0000313" key="4">
    <source>
        <dbReference type="EMBL" id="VIP03217.1"/>
    </source>
</evidence>
<dbReference type="SUPFAM" id="SSF56214">
    <property type="entry name" value="4'-phosphopantetheinyl transferase"/>
    <property type="match status" value="2"/>
</dbReference>
<comment type="similarity">
    <text evidence="1">Belongs to the P-Pant transferase superfamily. Gsp/Sfp/HetI/AcpT family.</text>
</comment>
<dbReference type="GO" id="GO:0008897">
    <property type="term" value="F:holo-[acyl-carrier-protein] synthase activity"/>
    <property type="evidence" value="ECO:0007669"/>
    <property type="project" value="InterPro"/>
</dbReference>
<dbReference type="AlphaFoldDB" id="A0A6C2YPD2"/>
<dbReference type="InterPro" id="IPR008278">
    <property type="entry name" value="4-PPantetheinyl_Trfase_dom"/>
</dbReference>
<evidence type="ECO:0000313" key="5">
    <source>
        <dbReference type="Proteomes" id="UP000464378"/>
    </source>
</evidence>
<evidence type="ECO:0000256" key="2">
    <source>
        <dbReference type="ARBA" id="ARBA00022679"/>
    </source>
</evidence>
<dbReference type="KEGG" id="tim:GMBLW1_07430"/>
<gene>
    <name evidence="4" type="ORF">GMBLW1_07430</name>
</gene>
<dbReference type="Pfam" id="PF01648">
    <property type="entry name" value="ACPS"/>
    <property type="match status" value="1"/>
</dbReference>
<dbReference type="PANTHER" id="PTHR12215">
    <property type="entry name" value="PHOSPHOPANTETHEINE TRANSFERASE"/>
    <property type="match status" value="1"/>
</dbReference>
<proteinExistence type="inferred from homology"/>
<sequence>MTGIDQRTPIESLVQWEFLSDPESIASIRPPSRPTVWLAPLPISRDETVDAEPQAIGFNASEWQRAARYRVAAARHQFIRARSFLRQGLAAILGCDPDQVPFEQAPQQKPRLGEPFRSAGWDFNLSHTSGWVMLGVTATGRIGVDCERIRNAAFDALLERFFAAEEWAEWQSATATENREQLFYQAWTRKEAVVKALSRSVQEFAQFAIPLCPPRSNHWVRSWESIPHPPTVHLDSQCVQDQLFASVAWLPNDDTAEESSSTV</sequence>